<name>A0ABQ8J5X0_DERPT</name>
<feature type="compositionally biased region" description="Polar residues" evidence="8">
    <location>
        <begin position="905"/>
        <end position="919"/>
    </location>
</feature>
<keyword evidence="9" id="KW-1133">Transmembrane helix</keyword>
<feature type="compositionally biased region" description="Polar residues" evidence="8">
    <location>
        <begin position="1295"/>
        <end position="1318"/>
    </location>
</feature>
<feature type="transmembrane region" description="Helical" evidence="9">
    <location>
        <begin position="322"/>
        <end position="345"/>
    </location>
</feature>
<feature type="compositionally biased region" description="Polar residues" evidence="8">
    <location>
        <begin position="962"/>
        <end position="971"/>
    </location>
</feature>
<feature type="region of interest" description="Disordered" evidence="8">
    <location>
        <begin position="2236"/>
        <end position="2255"/>
    </location>
</feature>
<keyword evidence="6 7" id="KW-0067">ATP-binding</keyword>
<dbReference type="PROSITE" id="PS50011">
    <property type="entry name" value="PROTEIN_KINASE_DOM"/>
    <property type="match status" value="1"/>
</dbReference>
<feature type="compositionally biased region" description="Basic and acidic residues" evidence="8">
    <location>
        <begin position="1157"/>
        <end position="1168"/>
    </location>
</feature>
<feature type="compositionally biased region" description="Acidic residues" evidence="8">
    <location>
        <begin position="792"/>
        <end position="804"/>
    </location>
</feature>
<evidence type="ECO:0000256" key="2">
    <source>
        <dbReference type="ARBA" id="ARBA00022527"/>
    </source>
</evidence>
<dbReference type="PROSITE" id="PS00107">
    <property type="entry name" value="PROTEIN_KINASE_ATP"/>
    <property type="match status" value="1"/>
</dbReference>
<keyword evidence="5 11" id="KW-0418">Kinase</keyword>
<dbReference type="Gene3D" id="3.30.200.20">
    <property type="entry name" value="Phosphorylase Kinase, domain 1"/>
    <property type="match status" value="1"/>
</dbReference>
<keyword evidence="2" id="KW-0723">Serine/threonine-protein kinase</keyword>
<feature type="binding site" evidence="7">
    <location>
        <position position="1828"/>
    </location>
    <ligand>
        <name>ATP</name>
        <dbReference type="ChEBI" id="CHEBI:30616"/>
    </ligand>
</feature>
<feature type="compositionally biased region" description="Polar residues" evidence="8">
    <location>
        <begin position="712"/>
        <end position="730"/>
    </location>
</feature>
<reference evidence="11 12" key="1">
    <citation type="journal article" date="2018" name="J. Allergy Clin. Immunol.">
        <title>High-quality assembly of Dermatophagoides pteronyssinus genome and transcriptome reveals a wide range of novel allergens.</title>
        <authorList>
            <person name="Liu X.Y."/>
            <person name="Yang K.Y."/>
            <person name="Wang M.Q."/>
            <person name="Kwok J.S."/>
            <person name="Zeng X."/>
            <person name="Yang Z."/>
            <person name="Xiao X.J."/>
            <person name="Lau C.P."/>
            <person name="Li Y."/>
            <person name="Huang Z.M."/>
            <person name="Ba J.G."/>
            <person name="Yim A.K."/>
            <person name="Ouyang C.Y."/>
            <person name="Ngai S.M."/>
            <person name="Chan T.F."/>
            <person name="Leung E.L."/>
            <person name="Liu L."/>
            <person name="Liu Z.G."/>
            <person name="Tsui S.K."/>
        </authorList>
    </citation>
    <scope>NUCLEOTIDE SEQUENCE [LARGE SCALE GENOMIC DNA]</scope>
    <source>
        <strain evidence="11">Derp</strain>
    </source>
</reference>
<feature type="compositionally biased region" description="Basic and acidic residues" evidence="8">
    <location>
        <begin position="950"/>
        <end position="961"/>
    </location>
</feature>
<dbReference type="InterPro" id="IPR050108">
    <property type="entry name" value="CDK"/>
</dbReference>
<feature type="compositionally biased region" description="Basic and acidic residues" evidence="8">
    <location>
        <begin position="1499"/>
        <end position="1531"/>
    </location>
</feature>
<feature type="compositionally biased region" description="Basic and acidic residues" evidence="8">
    <location>
        <begin position="1435"/>
        <end position="1463"/>
    </location>
</feature>
<evidence type="ECO:0000256" key="9">
    <source>
        <dbReference type="SAM" id="Phobius"/>
    </source>
</evidence>
<feature type="compositionally biased region" description="Polar residues" evidence="8">
    <location>
        <begin position="509"/>
        <end position="518"/>
    </location>
</feature>
<feature type="compositionally biased region" description="Polar residues" evidence="8">
    <location>
        <begin position="1213"/>
        <end position="1226"/>
    </location>
</feature>
<dbReference type="Pfam" id="PF00069">
    <property type="entry name" value="Pkinase"/>
    <property type="match status" value="1"/>
</dbReference>
<gene>
    <name evidence="11" type="primary">CDK12</name>
    <name evidence="11" type="ORF">DERP_015292</name>
</gene>
<feature type="compositionally biased region" description="Acidic residues" evidence="8">
    <location>
        <begin position="700"/>
        <end position="710"/>
    </location>
</feature>
<keyword evidence="3" id="KW-0808">Transferase</keyword>
<keyword evidence="12" id="KW-1185">Reference proteome</keyword>
<feature type="compositionally biased region" description="Low complexity" evidence="8">
    <location>
        <begin position="1388"/>
        <end position="1402"/>
    </location>
</feature>
<keyword evidence="4 7" id="KW-0547">Nucleotide-binding</keyword>
<dbReference type="PANTHER" id="PTHR24056:SF546">
    <property type="entry name" value="CYCLIN-DEPENDENT KINASE 12"/>
    <property type="match status" value="1"/>
</dbReference>
<dbReference type="InterPro" id="IPR011009">
    <property type="entry name" value="Kinase-like_dom_sf"/>
</dbReference>
<feature type="compositionally biased region" description="Pro residues" evidence="8">
    <location>
        <begin position="1258"/>
        <end position="1271"/>
    </location>
</feature>
<keyword evidence="9" id="KW-0812">Transmembrane</keyword>
<feature type="region of interest" description="Disordered" evidence="8">
    <location>
        <begin position="1051"/>
        <end position="1600"/>
    </location>
</feature>
<feature type="region of interest" description="Disordered" evidence="8">
    <location>
        <begin position="900"/>
        <end position="919"/>
    </location>
</feature>
<sequence>MKPNHLVYDSVQTNINQNNQTTLYHPFSLSTNLINRNKSATIGDILKINSDKTTNDDDSNSGMVSIDDDDETSSSPLPLSSLSDFDRFIIDNGSGADPGVNSQLDSAIEHQLVINSSSISSDWNDWIPNSAGVTLMMDAETTTLPPSSLSSVTPTFLPNSKTILKITTTPMNSSIMTASSTETPQIVSSSLKKQLLISNTYHHLSKHNSSLSKSSNWLAMKPNAINIDSSMQSSDKSTNHLTTIATIANSISAAFLPTQLQSQTVNRTISSQPGSIAAGSIDYVVDTPPHSLPGFPTSSGTNGSGEDDDYFTDWSTTQDYQFLINLSIGGIIITTFVLLLFLLWLCCSKNDRDQYSIRKVPGNNHHRHHRSSINTSSSDSINTGISVNVCNNDYDVECGNDGDGNSNDSGHSFDAIFDSEKFKAISVDLHDQKQRRRSNGLQLARNLAAYCENQHLQSTKDSKRMSNTGDLKMINKIDPSSTNTTMTIYDYYDNNTDHQMIGRSRTLPWPTNGNSTSADEPEAISTPKLSDDNKHTSISSLFTRTPIDGQVNFTKKRRNRMHNDSAAAIAMNRSGLLQLISHDTKDTGDNSNQRNRMMLMAKASPDALLTYYEKMTQMNSTCCDTNTENCTRKNNDQQAIDSTLSNQKRIHQNSPETSSGDSIILTGVKLSIILFRLFTMHSPLSSDDEPETKKKHEEIFDTDASLDDGEIPSSSPPGLQLKISKQNSPEVKSEGEIPQSDIDEGDSGCDDSIIQQNKSSTNFNYGDKSDDDGSNHRKNNSDSNLLTKNFADEMDAISDEDDVEEIKVAEKRDNYDEEEVEDISDGELKDDDDDRGVLNEQKNNVPNSAEIEEGELEDDYVDERHCMSNHNDRPLLSIRSSKQIHYDSTTNRNVHSYDSLKQHASHPNFSESSNSQRLGPIQTQSYNHQKIYQRQSSSLSVHSGSTTFRPHPDTNDSEKQQIDNSSRSSNMIEAEEISPDTSPIPDGNKDKNSENFEDENSFDNADLKSKSHTNSHGINVIEELTERISDSDSIDDVVQDSFAKKETIVPDTIDPVGNQEIMPSHEVEILPDAMEEESLPSFKSDLDLDSSDSNDHFSKRTTPLHNRSLERSRNPSPPALSSSRSRSSSRMVSSTIADNRVTPTHDEISSSDELEHDDQRHSRYESHSSENNYSSYKRRKQNSDNYDEEEADLNISTTSPPSISLLSKVAHSSIASKPSCSDTLIRSGSYNRSDSSNDDNPKKSATIYRYRSRSKTPPHLPPLPGLLPLPNPHHSSSSSKIRSTIEHTSSKNHRTTTYELSSNSYAKDSYFTHGTSSRSIRDGHRERQLSRSRSRSPIYDSKSSSSSIRHYQKSSQHRDRDRSSQSYTPPDLSVKSSSSTAAMRRLPRSPSGSNHQSSSSGRSHYHHSNYPGMSTYSSSHHHSSSAYRSPSPVERSSKTSKYDRRISPQPRDRYDRSSSRDYRTLSPSSQNRSSSYRDYREKDRRDYRERDYHHHHRSSDRDYHHHHKSSENERDHRSERDYYRSTSERQHSPYSSSNTRDRNRSPADSRSKSRSPPFSMGSLSGSSYLRRTRMNIMSGGERDRSSRSRSPRSPSYDYKNYKTASSVSKSNILLNETKFSSNSLAAELANKIKMKKLQQPSRSSGNTSNVGTPLMNDSSNSLTPIPTSSGTPDQSQSLEHQAQQLQHSRQACKTEPLQASSISATGIPAATHLSKLPLPQVADLKISSSPTKLIISDNNSIERIQPIHHPQFPSSTITLNINGQLKTLPRPKVIGKSVGMVNPNKQASARDIKPRSVDVFQIISQIGEGTYGQVYKARDTDKCIVALKKVRLENEKEGFPITAVREIKILRQLNHENIVNLKEIVTDKEDALEFKRDKGAFYLVFEYMDHDLMGLLDSGLVVFTEANIAHVMKQLLDGLSYCHRNNFLHRDIKCSNILMNNRGQIKLADFGLARLFSAEDKTRPYTNKVITLWYRPPELLLGEERYGPAIDVWSCGCILGEMFRGKTIFQANSELLQLEAISKYCGTPTPANWPSVINLPYWSSFRPKVTYPRVLREKFAMMPRAALDLLDAMLCLDPSKRITSEQALNCEWLTNQFNMVPPMLPKDQDCHEMWLKQRRKKMAQAQGYSEEIERMFTIIQRHSQRIVHPNLTMQQSLHHLQSILNLKDAEVNHPEVMRHLESIISSLSSTVRMSSTASIGHDDYERSRIQQNHHAIRHSLSQLFQTVPHLMMSMLPSTNSAPNPNNVPSSSAMPC</sequence>
<feature type="compositionally biased region" description="Basic and acidic residues" evidence="8">
    <location>
        <begin position="805"/>
        <end position="814"/>
    </location>
</feature>
<protein>
    <submittedName>
        <fullName evidence="11">Cyclin-dependent kinase 12</fullName>
    </submittedName>
</protein>
<evidence type="ECO:0000313" key="12">
    <source>
        <dbReference type="Proteomes" id="UP000887458"/>
    </source>
</evidence>
<feature type="compositionally biased region" description="Acidic residues" evidence="8">
    <location>
        <begin position="815"/>
        <end position="834"/>
    </location>
</feature>
<dbReference type="Proteomes" id="UP000887458">
    <property type="component" value="Unassembled WGS sequence"/>
</dbReference>
<dbReference type="InterPro" id="IPR008271">
    <property type="entry name" value="Ser/Thr_kinase_AS"/>
</dbReference>
<evidence type="ECO:0000256" key="8">
    <source>
        <dbReference type="SAM" id="MobiDB-lite"/>
    </source>
</evidence>
<dbReference type="SMART" id="SM00220">
    <property type="entry name" value="S_TKc"/>
    <property type="match status" value="1"/>
</dbReference>
<accession>A0ABQ8J5X0</accession>
<dbReference type="InterPro" id="IPR000719">
    <property type="entry name" value="Prot_kinase_dom"/>
</dbReference>
<proteinExistence type="inferred from homology"/>
<dbReference type="SUPFAM" id="SSF56112">
    <property type="entry name" value="Protein kinase-like (PK-like)"/>
    <property type="match status" value="1"/>
</dbReference>
<feature type="compositionally biased region" description="Basic and acidic residues" evidence="8">
    <location>
        <begin position="1319"/>
        <end position="1329"/>
    </location>
</feature>
<dbReference type="PROSITE" id="PS00108">
    <property type="entry name" value="PROTEIN_KINASE_ST"/>
    <property type="match status" value="1"/>
</dbReference>
<feature type="compositionally biased region" description="Basic and acidic residues" evidence="8">
    <location>
        <begin position="862"/>
        <end position="873"/>
    </location>
</feature>
<feature type="compositionally biased region" description="Basic and acidic residues" evidence="8">
    <location>
        <begin position="1539"/>
        <end position="1551"/>
    </location>
</feature>
<feature type="region of interest" description="Disordered" evidence="8">
    <location>
        <begin position="1635"/>
        <end position="1697"/>
    </location>
</feature>
<evidence type="ECO:0000256" key="7">
    <source>
        <dbReference type="PROSITE-ProRule" id="PRU10141"/>
    </source>
</evidence>
<feature type="compositionally biased region" description="Polar residues" evidence="8">
    <location>
        <begin position="1638"/>
        <end position="1697"/>
    </location>
</feature>
<reference evidence="11 12" key="2">
    <citation type="journal article" date="2022" name="Mol. Biol. Evol.">
        <title>Comparative Genomics Reveals Insights into the Divergent Evolution of Astigmatic Mites and Household Pest Adaptations.</title>
        <authorList>
            <person name="Xiong Q."/>
            <person name="Wan A.T."/>
            <person name="Liu X."/>
            <person name="Fung C.S."/>
            <person name="Xiao X."/>
            <person name="Malainual N."/>
            <person name="Hou J."/>
            <person name="Wang L."/>
            <person name="Wang M."/>
            <person name="Yang K.Y."/>
            <person name="Cui Y."/>
            <person name="Leung E.L."/>
            <person name="Nong W."/>
            <person name="Shin S.K."/>
            <person name="Au S.W."/>
            <person name="Jeong K.Y."/>
            <person name="Chew F.T."/>
            <person name="Hui J.H."/>
            <person name="Leung T.F."/>
            <person name="Tungtrongchitr A."/>
            <person name="Zhong N."/>
            <person name="Liu Z."/>
            <person name="Tsui S.K."/>
        </authorList>
    </citation>
    <scope>NUCLEOTIDE SEQUENCE [LARGE SCALE GENOMIC DNA]</scope>
    <source>
        <strain evidence="11">Derp</strain>
    </source>
</reference>
<feature type="region of interest" description="Disordered" evidence="8">
    <location>
        <begin position="931"/>
        <end position="1014"/>
    </location>
</feature>
<feature type="region of interest" description="Disordered" evidence="8">
    <location>
        <begin position="508"/>
        <end position="533"/>
    </location>
</feature>
<keyword evidence="9" id="KW-0472">Membrane</keyword>
<evidence type="ECO:0000313" key="11">
    <source>
        <dbReference type="EMBL" id="KAH9417912.1"/>
    </source>
</evidence>
<dbReference type="EMBL" id="NJHN03000069">
    <property type="protein sequence ID" value="KAH9417912.1"/>
    <property type="molecule type" value="Genomic_DNA"/>
</dbReference>
<dbReference type="GO" id="GO:0016301">
    <property type="term" value="F:kinase activity"/>
    <property type="evidence" value="ECO:0007669"/>
    <property type="project" value="UniProtKB-KW"/>
</dbReference>
<comment type="similarity">
    <text evidence="1">Belongs to the protein kinase superfamily. CMGC Ser/Thr protein kinase family. CDC2/CDKX subfamily.</text>
</comment>
<feature type="compositionally biased region" description="Low complexity" evidence="8">
    <location>
        <begin position="1335"/>
        <end position="1349"/>
    </location>
</feature>
<feature type="compositionally biased region" description="Low complexity" evidence="8">
    <location>
        <begin position="1119"/>
        <end position="1134"/>
    </location>
</feature>
<evidence type="ECO:0000259" key="10">
    <source>
        <dbReference type="PROSITE" id="PS50011"/>
    </source>
</evidence>
<evidence type="ECO:0000256" key="4">
    <source>
        <dbReference type="ARBA" id="ARBA00022741"/>
    </source>
</evidence>
<dbReference type="PANTHER" id="PTHR24056">
    <property type="entry name" value="CELL DIVISION PROTEIN KINASE"/>
    <property type="match status" value="1"/>
</dbReference>
<evidence type="ECO:0000256" key="1">
    <source>
        <dbReference type="ARBA" id="ARBA00006485"/>
    </source>
</evidence>
<feature type="domain" description="Protein kinase" evidence="10">
    <location>
        <begin position="1800"/>
        <end position="2093"/>
    </location>
</feature>
<evidence type="ECO:0000256" key="3">
    <source>
        <dbReference type="ARBA" id="ARBA00022679"/>
    </source>
</evidence>
<feature type="compositionally biased region" description="Polar residues" evidence="8">
    <location>
        <begin position="753"/>
        <end position="764"/>
    </location>
</feature>
<organism evidence="11 12">
    <name type="scientific">Dermatophagoides pteronyssinus</name>
    <name type="common">European house dust mite</name>
    <dbReference type="NCBI Taxonomy" id="6956"/>
    <lineage>
        <taxon>Eukaryota</taxon>
        <taxon>Metazoa</taxon>
        <taxon>Ecdysozoa</taxon>
        <taxon>Arthropoda</taxon>
        <taxon>Chelicerata</taxon>
        <taxon>Arachnida</taxon>
        <taxon>Acari</taxon>
        <taxon>Acariformes</taxon>
        <taxon>Sarcoptiformes</taxon>
        <taxon>Astigmata</taxon>
        <taxon>Psoroptidia</taxon>
        <taxon>Analgoidea</taxon>
        <taxon>Pyroglyphidae</taxon>
        <taxon>Dermatophagoidinae</taxon>
        <taxon>Dermatophagoides</taxon>
    </lineage>
</organism>
<dbReference type="Gene3D" id="1.10.510.10">
    <property type="entry name" value="Transferase(Phosphotransferase) domain 1"/>
    <property type="match status" value="1"/>
</dbReference>
<comment type="caution">
    <text evidence="11">The sequence shown here is derived from an EMBL/GenBank/DDBJ whole genome shotgun (WGS) entry which is preliminary data.</text>
</comment>
<feature type="compositionally biased region" description="Low complexity" evidence="8">
    <location>
        <begin position="936"/>
        <end position="945"/>
    </location>
</feature>
<feature type="compositionally biased region" description="Low complexity" evidence="8">
    <location>
        <begin position="1195"/>
        <end position="1207"/>
    </location>
</feature>
<evidence type="ECO:0000256" key="5">
    <source>
        <dbReference type="ARBA" id="ARBA00022777"/>
    </source>
</evidence>
<feature type="compositionally biased region" description="Basic and acidic residues" evidence="8">
    <location>
        <begin position="1475"/>
        <end position="1492"/>
    </location>
</feature>
<feature type="region of interest" description="Disordered" evidence="8">
    <location>
        <begin position="700"/>
        <end position="884"/>
    </location>
</feature>
<feature type="region of interest" description="Disordered" evidence="8">
    <location>
        <begin position="49"/>
        <end position="79"/>
    </location>
</feature>
<feature type="compositionally biased region" description="Acidic residues" evidence="8">
    <location>
        <begin position="850"/>
        <end position="861"/>
    </location>
</feature>
<dbReference type="InterPro" id="IPR017441">
    <property type="entry name" value="Protein_kinase_ATP_BS"/>
</dbReference>
<evidence type="ECO:0000256" key="6">
    <source>
        <dbReference type="ARBA" id="ARBA00022840"/>
    </source>
</evidence>